<organism evidence="4 5">
    <name type="scientific">Sorangium cellulosum</name>
    <name type="common">Polyangium cellulosum</name>
    <dbReference type="NCBI Taxonomy" id="56"/>
    <lineage>
        <taxon>Bacteria</taxon>
        <taxon>Pseudomonadati</taxon>
        <taxon>Myxococcota</taxon>
        <taxon>Polyangia</taxon>
        <taxon>Polyangiales</taxon>
        <taxon>Polyangiaceae</taxon>
        <taxon>Sorangium</taxon>
    </lineage>
</organism>
<evidence type="ECO:0000313" key="5">
    <source>
        <dbReference type="Proteomes" id="UP000295781"/>
    </source>
</evidence>
<protein>
    <recommendedName>
        <fullName evidence="3">HTTM domain-containing protein</fullName>
    </recommendedName>
</protein>
<gene>
    <name evidence="4" type="ORF">SOCEGT47_017680</name>
</gene>
<feature type="transmembrane region" description="Helical" evidence="2">
    <location>
        <begin position="162"/>
        <end position="180"/>
    </location>
</feature>
<dbReference type="RefSeq" id="WP_129346629.1">
    <property type="nucleotide sequence ID" value="NZ_CP012670.1"/>
</dbReference>
<name>A0A4P2PWW3_SORCE</name>
<feature type="transmembrane region" description="Helical" evidence="2">
    <location>
        <begin position="21"/>
        <end position="41"/>
    </location>
</feature>
<feature type="region of interest" description="Disordered" evidence="1">
    <location>
        <begin position="297"/>
        <end position="319"/>
    </location>
</feature>
<dbReference type="Pfam" id="PF05090">
    <property type="entry name" value="HTTM"/>
    <property type="match status" value="1"/>
</dbReference>
<evidence type="ECO:0000313" key="4">
    <source>
        <dbReference type="EMBL" id="AUX21287.1"/>
    </source>
</evidence>
<keyword evidence="2" id="KW-1133">Transmembrane helix</keyword>
<accession>A0A4P2PWW3</accession>
<dbReference type="EMBL" id="CP012670">
    <property type="protein sequence ID" value="AUX21287.1"/>
    <property type="molecule type" value="Genomic_DNA"/>
</dbReference>
<proteinExistence type="predicted"/>
<reference evidence="4 5" key="1">
    <citation type="submission" date="2015-09" db="EMBL/GenBank/DDBJ databases">
        <title>Sorangium comparison.</title>
        <authorList>
            <person name="Zaburannyi N."/>
            <person name="Bunk B."/>
            <person name="Overmann J."/>
            <person name="Mueller R."/>
        </authorList>
    </citation>
    <scope>NUCLEOTIDE SEQUENCE [LARGE SCALE GENOMIC DNA]</scope>
    <source>
        <strain evidence="4 5">So ceGT47</strain>
    </source>
</reference>
<feature type="transmembrane region" description="Helical" evidence="2">
    <location>
        <begin position="94"/>
        <end position="111"/>
    </location>
</feature>
<sequence length="319" mass="34524">MRRLLERFDRAFFAEAPAERLAILRLLVGGFALVYLCVRAVHLQRVGHLPPESFRPIGVVSALSAPLPLWAVRGLVAAAIAAGAAFVAGYRFRALGPVFGALLLWVLSYRSSWGMVFHTENLLVLHVIALALAPAADAYALDARAARRAGAAPPEPDGRYGWPIRLLCAITVIAYFIAGITKLRNSGLAWATSDILRDIIAHDNVRKLALGDTHSPLGGALVRYPFLFPPLASATLALELGAPLALFSRRIAVVFCGAAWLFHLGVLLTMAILFPYPLLGVAFAGFFELEKMRDLRRPRRAGPPPASRRGGEAPLGRRS</sequence>
<dbReference type="Proteomes" id="UP000295781">
    <property type="component" value="Chromosome"/>
</dbReference>
<dbReference type="AlphaFoldDB" id="A0A4P2PWW3"/>
<dbReference type="InterPro" id="IPR053934">
    <property type="entry name" value="HTTM_dom"/>
</dbReference>
<feature type="transmembrane region" description="Helical" evidence="2">
    <location>
        <begin position="67"/>
        <end position="87"/>
    </location>
</feature>
<dbReference type="OrthoDB" id="4964748at2"/>
<feature type="transmembrane region" description="Helical" evidence="2">
    <location>
        <begin position="259"/>
        <end position="287"/>
    </location>
</feature>
<evidence type="ECO:0000259" key="3">
    <source>
        <dbReference type="Pfam" id="PF05090"/>
    </source>
</evidence>
<evidence type="ECO:0000256" key="2">
    <source>
        <dbReference type="SAM" id="Phobius"/>
    </source>
</evidence>
<feature type="transmembrane region" description="Helical" evidence="2">
    <location>
        <begin position="123"/>
        <end position="141"/>
    </location>
</feature>
<evidence type="ECO:0000256" key="1">
    <source>
        <dbReference type="SAM" id="MobiDB-lite"/>
    </source>
</evidence>
<feature type="transmembrane region" description="Helical" evidence="2">
    <location>
        <begin position="226"/>
        <end position="247"/>
    </location>
</feature>
<keyword evidence="2" id="KW-0472">Membrane</keyword>
<keyword evidence="2" id="KW-0812">Transmembrane</keyword>
<feature type="domain" description="HTTM" evidence="3">
    <location>
        <begin position="18"/>
        <end position="279"/>
    </location>
</feature>